<proteinExistence type="predicted"/>
<dbReference type="KEGG" id="mgg:MPLG2_1880"/>
<dbReference type="Proteomes" id="UP000238164">
    <property type="component" value="Chromosome 1"/>
</dbReference>
<name>A0A2N9JFL7_9ACTN</name>
<dbReference type="AlphaFoldDB" id="A0A2N9JFL7"/>
<evidence type="ECO:0000313" key="1">
    <source>
        <dbReference type="EMBL" id="SPD86910.1"/>
    </source>
</evidence>
<keyword evidence="2" id="KW-1185">Reference proteome</keyword>
<protein>
    <submittedName>
        <fullName evidence="1">Uncharacterized protein</fullName>
    </submittedName>
</protein>
<organism evidence="1 2">
    <name type="scientific">Micropruina glycogenica</name>
    <dbReference type="NCBI Taxonomy" id="75385"/>
    <lineage>
        <taxon>Bacteria</taxon>
        <taxon>Bacillati</taxon>
        <taxon>Actinomycetota</taxon>
        <taxon>Actinomycetes</taxon>
        <taxon>Propionibacteriales</taxon>
        <taxon>Nocardioidaceae</taxon>
        <taxon>Micropruina</taxon>
    </lineage>
</organism>
<evidence type="ECO:0000313" key="2">
    <source>
        <dbReference type="Proteomes" id="UP000238164"/>
    </source>
</evidence>
<reference evidence="1 2" key="1">
    <citation type="submission" date="2018-02" db="EMBL/GenBank/DDBJ databases">
        <authorList>
            <person name="Cohen D.B."/>
            <person name="Kent A.D."/>
        </authorList>
    </citation>
    <scope>NUCLEOTIDE SEQUENCE [LARGE SCALE GENOMIC DNA]</scope>
    <source>
        <strain evidence="1">1</strain>
    </source>
</reference>
<gene>
    <name evidence="1" type="ORF">MPLG2_1880</name>
</gene>
<dbReference type="EMBL" id="LT985188">
    <property type="protein sequence ID" value="SPD86910.1"/>
    <property type="molecule type" value="Genomic_DNA"/>
</dbReference>
<sequence length="42" mass="4382">MRFSGLELVDASEFAADVRLGGELVRGASDGCGDPGLRRDDA</sequence>
<accession>A0A2N9JFL7</accession>